<organism evidence="2 3">
    <name type="scientific">Pseudomonas citronellolis</name>
    <dbReference type="NCBI Taxonomy" id="53408"/>
    <lineage>
        <taxon>Bacteria</taxon>
        <taxon>Pseudomonadati</taxon>
        <taxon>Pseudomonadota</taxon>
        <taxon>Gammaproteobacteria</taxon>
        <taxon>Pseudomonadales</taxon>
        <taxon>Pseudomonadaceae</taxon>
        <taxon>Pseudomonas</taxon>
    </lineage>
</organism>
<feature type="region of interest" description="Disordered" evidence="1">
    <location>
        <begin position="1"/>
        <end position="48"/>
    </location>
</feature>
<proteinExistence type="predicted"/>
<accession>A0AAQ1KFK7</accession>
<evidence type="ECO:0000313" key="2">
    <source>
        <dbReference type="EMBL" id="SFC85555.1"/>
    </source>
</evidence>
<reference evidence="2 3" key="1">
    <citation type="submission" date="2016-10" db="EMBL/GenBank/DDBJ databases">
        <authorList>
            <person name="Varghese N."/>
            <person name="Submissions S."/>
        </authorList>
    </citation>
    <scope>NUCLEOTIDE SEQUENCE [LARGE SCALE GENOMIC DNA]</scope>
    <source>
        <strain evidence="2 3">LMG 18378</strain>
    </source>
</reference>
<keyword evidence="3" id="KW-1185">Reference proteome</keyword>
<name>A0AAQ1KFK7_9PSED</name>
<protein>
    <submittedName>
        <fullName evidence="2">Uncharacterized protein</fullName>
    </submittedName>
</protein>
<comment type="caution">
    <text evidence="2">The sequence shown here is derived from an EMBL/GenBank/DDBJ whole genome shotgun (WGS) entry which is preliminary data.</text>
</comment>
<gene>
    <name evidence="2" type="ORF">SAMN05216577_111137</name>
</gene>
<dbReference type="AlphaFoldDB" id="A0AAQ1KFK7"/>
<dbReference type="RefSeq" id="WP_159458830.1">
    <property type="nucleotide sequence ID" value="NZ_CP101752.1"/>
</dbReference>
<dbReference type="EMBL" id="FOLS01000011">
    <property type="protein sequence ID" value="SFC85555.1"/>
    <property type="molecule type" value="Genomic_DNA"/>
</dbReference>
<sequence>MNRTNKHNPGSGSPKAAEKARPQSPTDTRTERTQETRPGMKKAEPKEA</sequence>
<evidence type="ECO:0000256" key="1">
    <source>
        <dbReference type="SAM" id="MobiDB-lite"/>
    </source>
</evidence>
<dbReference type="Proteomes" id="UP000183385">
    <property type="component" value="Unassembled WGS sequence"/>
</dbReference>
<evidence type="ECO:0000313" key="3">
    <source>
        <dbReference type="Proteomes" id="UP000183385"/>
    </source>
</evidence>